<dbReference type="InterPro" id="IPR050194">
    <property type="entry name" value="Glycosyltransferase_grp1"/>
</dbReference>
<accession>A0A3D8VK51</accession>
<dbReference type="AlphaFoldDB" id="A0A3D8VK51"/>
<proteinExistence type="predicted"/>
<evidence type="ECO:0000259" key="2">
    <source>
        <dbReference type="Pfam" id="PF13439"/>
    </source>
</evidence>
<dbReference type="SUPFAM" id="SSF53756">
    <property type="entry name" value="UDP-Glycosyltransferase/glycogen phosphorylase"/>
    <property type="match status" value="1"/>
</dbReference>
<evidence type="ECO:0000259" key="1">
    <source>
        <dbReference type="Pfam" id="PF00534"/>
    </source>
</evidence>
<protein>
    <submittedName>
        <fullName evidence="3">Glycosyltransferase family 4 protein</fullName>
    </submittedName>
</protein>
<evidence type="ECO:0000313" key="4">
    <source>
        <dbReference type="Proteomes" id="UP000256829"/>
    </source>
</evidence>
<dbReference type="RefSeq" id="WP_115840982.1">
    <property type="nucleotide sequence ID" value="NZ_QTJR01000001.1"/>
</dbReference>
<keyword evidence="4" id="KW-1185">Reference proteome</keyword>
<feature type="domain" description="Glycosyl transferase family 1" evidence="1">
    <location>
        <begin position="200"/>
        <end position="364"/>
    </location>
</feature>
<comment type="caution">
    <text evidence="3">The sequence shown here is derived from an EMBL/GenBank/DDBJ whole genome shotgun (WGS) entry which is preliminary data.</text>
</comment>
<gene>
    <name evidence="3" type="ORF">DX912_00025</name>
</gene>
<dbReference type="Pfam" id="PF00534">
    <property type="entry name" value="Glycos_transf_1"/>
    <property type="match status" value="1"/>
</dbReference>
<evidence type="ECO:0000313" key="3">
    <source>
        <dbReference type="EMBL" id="RDY69764.1"/>
    </source>
</evidence>
<sequence>MNLLMLSDVYFPRVNGVSTSIRTFARSLARMGHAVTIVAPDYGDGSGQDQHDGQGEFEVLRVPSRVIFFDPEDRLMRADAARAMRERLAAREWDVIHIHTPFRAHAMGVQLSRELGVPTVETYHTYFEEYVGHYLPWLPTPVGRFVARAASRKLCHGVDHLIVPSAQMVDVLQRYGITTPHTVLPTGIDMAEFTGGDGARFREKHGIAPDRQTLVTVSRLSLEKNIAFLLRVVKRLVDDFPELLFLIAGEGPDEARLRRLASELGIGANVRFFGNLDRRTTLLDAYKAGDAFVFASPTETQGLVLIEAMALGVPIVSTAVMGTATVLRDTHSAMIAPEDVAAFAARAAQVLRSPELRARLSAAGPDDARRWSSDTLMRRVESLYGALAQGRTDLAPT</sequence>
<dbReference type="EMBL" id="QTJR01000001">
    <property type="protein sequence ID" value="RDY69764.1"/>
    <property type="molecule type" value="Genomic_DNA"/>
</dbReference>
<dbReference type="PANTHER" id="PTHR45947:SF3">
    <property type="entry name" value="SULFOQUINOVOSYL TRANSFERASE SQD2"/>
    <property type="match status" value="1"/>
</dbReference>
<organism evidence="3 4">
    <name type="scientific">Lysobacter soli</name>
    <dbReference type="NCBI Taxonomy" id="453783"/>
    <lineage>
        <taxon>Bacteria</taxon>
        <taxon>Pseudomonadati</taxon>
        <taxon>Pseudomonadota</taxon>
        <taxon>Gammaproteobacteria</taxon>
        <taxon>Lysobacterales</taxon>
        <taxon>Lysobacteraceae</taxon>
        <taxon>Lysobacter</taxon>
    </lineage>
</organism>
<dbReference type="InterPro" id="IPR001296">
    <property type="entry name" value="Glyco_trans_1"/>
</dbReference>
<dbReference type="Proteomes" id="UP000256829">
    <property type="component" value="Unassembled WGS sequence"/>
</dbReference>
<reference evidence="3 4" key="1">
    <citation type="submission" date="2018-08" db="EMBL/GenBank/DDBJ databases">
        <title>Lysobacter soli KCTC 22011, whole genome shotgun sequence.</title>
        <authorList>
            <person name="Zhang X."/>
            <person name="Feng G."/>
            <person name="Zhu H."/>
        </authorList>
    </citation>
    <scope>NUCLEOTIDE SEQUENCE [LARGE SCALE GENOMIC DNA]</scope>
    <source>
        <strain evidence="3 4">KCTC 22011</strain>
    </source>
</reference>
<dbReference type="PANTHER" id="PTHR45947">
    <property type="entry name" value="SULFOQUINOVOSYL TRANSFERASE SQD2"/>
    <property type="match status" value="1"/>
</dbReference>
<dbReference type="Gene3D" id="3.40.50.2000">
    <property type="entry name" value="Glycogen Phosphorylase B"/>
    <property type="match status" value="2"/>
</dbReference>
<name>A0A3D8VK51_9GAMM</name>
<feature type="domain" description="Glycosyltransferase subfamily 4-like N-terminal" evidence="2">
    <location>
        <begin position="14"/>
        <end position="191"/>
    </location>
</feature>
<dbReference type="GO" id="GO:0016757">
    <property type="term" value="F:glycosyltransferase activity"/>
    <property type="evidence" value="ECO:0007669"/>
    <property type="project" value="InterPro"/>
</dbReference>
<keyword evidence="3" id="KW-0808">Transferase</keyword>
<dbReference type="InterPro" id="IPR028098">
    <property type="entry name" value="Glyco_trans_4-like_N"/>
</dbReference>
<dbReference type="Pfam" id="PF13439">
    <property type="entry name" value="Glyco_transf_4"/>
    <property type="match status" value="1"/>
</dbReference>